<keyword evidence="2" id="KW-1133">Transmembrane helix</keyword>
<dbReference type="PANTHER" id="PTHR38588">
    <property type="entry name" value="BLL0334 PROTEIN"/>
    <property type="match status" value="1"/>
</dbReference>
<accession>A0A1G7SCF5</accession>
<feature type="compositionally biased region" description="Low complexity" evidence="1">
    <location>
        <begin position="147"/>
        <end position="165"/>
    </location>
</feature>
<dbReference type="AlphaFoldDB" id="A0A1G7SCF5"/>
<keyword evidence="2" id="KW-0812">Transmembrane</keyword>
<protein>
    <recommendedName>
        <fullName evidence="5">Carbon monoxide dehydrogenase subunit G</fullName>
    </recommendedName>
</protein>
<dbReference type="Gene3D" id="3.30.530.20">
    <property type="match status" value="1"/>
</dbReference>
<dbReference type="OrthoDB" id="9808623at2"/>
<dbReference type="Pfam" id="PF06240">
    <property type="entry name" value="COXG"/>
    <property type="match status" value="1"/>
</dbReference>
<dbReference type="PANTHER" id="PTHR38588:SF1">
    <property type="entry name" value="BLL0334 PROTEIN"/>
    <property type="match status" value="1"/>
</dbReference>
<reference evidence="4" key="1">
    <citation type="submission" date="2016-10" db="EMBL/GenBank/DDBJ databases">
        <authorList>
            <person name="Varghese N."/>
            <person name="Submissions S."/>
        </authorList>
    </citation>
    <scope>NUCLEOTIDE SEQUENCE [LARGE SCALE GENOMIC DNA]</scope>
    <source>
        <strain evidence="4">DSM 44526</strain>
    </source>
</reference>
<evidence type="ECO:0000256" key="2">
    <source>
        <dbReference type="SAM" id="Phobius"/>
    </source>
</evidence>
<keyword evidence="2" id="KW-0472">Membrane</keyword>
<sequence>MQLTNEFDVSVPIDEAWRLLSDLEKVGPCLPGASITGRDGEDYLGQAKIKVGPITANYKGTARFLELDEGEYRAVLSAKGREARGGGDAQALVTATLLDKGDVTHVTVITDLNLSGKIAQFGRGVITDVSAALLKTFATRLEAMVQQDQTGDQDATATTPPVTATGGQPSGESEPQLGTSTVPTEVPRSAPVNDEDDALAILPLARSIAVGKLQQPVPLFAVLLGAAIGFFLGRRRA</sequence>
<dbReference type="CDD" id="cd07823">
    <property type="entry name" value="SRPBCC_5"/>
    <property type="match status" value="1"/>
</dbReference>
<evidence type="ECO:0008006" key="5">
    <source>
        <dbReference type="Google" id="ProtNLM"/>
    </source>
</evidence>
<name>A0A1G7SCF5_9ACTN</name>
<evidence type="ECO:0000313" key="3">
    <source>
        <dbReference type="EMBL" id="SDG20708.1"/>
    </source>
</evidence>
<evidence type="ECO:0000256" key="1">
    <source>
        <dbReference type="SAM" id="MobiDB-lite"/>
    </source>
</evidence>
<feature type="compositionally biased region" description="Polar residues" evidence="1">
    <location>
        <begin position="166"/>
        <end position="183"/>
    </location>
</feature>
<dbReference type="RefSeq" id="WP_091062010.1">
    <property type="nucleotide sequence ID" value="NZ_FNCF01000003.1"/>
</dbReference>
<proteinExistence type="predicted"/>
<keyword evidence="4" id="KW-1185">Reference proteome</keyword>
<dbReference type="InterPro" id="IPR010419">
    <property type="entry name" value="CO_DH_gsu"/>
</dbReference>
<dbReference type="InterPro" id="IPR023393">
    <property type="entry name" value="START-like_dom_sf"/>
</dbReference>
<feature type="transmembrane region" description="Helical" evidence="2">
    <location>
        <begin position="216"/>
        <end position="233"/>
    </location>
</feature>
<dbReference type="EMBL" id="FNCF01000003">
    <property type="protein sequence ID" value="SDG20708.1"/>
    <property type="molecule type" value="Genomic_DNA"/>
</dbReference>
<evidence type="ECO:0000313" key="4">
    <source>
        <dbReference type="Proteomes" id="UP000198863"/>
    </source>
</evidence>
<feature type="region of interest" description="Disordered" evidence="1">
    <location>
        <begin position="147"/>
        <end position="192"/>
    </location>
</feature>
<gene>
    <name evidence="3" type="ORF">SAMN05660324_1967</name>
</gene>
<dbReference type="SUPFAM" id="SSF55961">
    <property type="entry name" value="Bet v1-like"/>
    <property type="match status" value="1"/>
</dbReference>
<organism evidence="3 4">
    <name type="scientific">Klenkia brasiliensis</name>
    <dbReference type="NCBI Taxonomy" id="333142"/>
    <lineage>
        <taxon>Bacteria</taxon>
        <taxon>Bacillati</taxon>
        <taxon>Actinomycetota</taxon>
        <taxon>Actinomycetes</taxon>
        <taxon>Geodermatophilales</taxon>
        <taxon>Geodermatophilaceae</taxon>
        <taxon>Klenkia</taxon>
    </lineage>
</organism>
<dbReference type="Proteomes" id="UP000198863">
    <property type="component" value="Unassembled WGS sequence"/>
</dbReference>